<evidence type="ECO:0000256" key="4">
    <source>
        <dbReference type="ARBA" id="ARBA00022679"/>
    </source>
</evidence>
<dbReference type="Gene3D" id="1.10.246.130">
    <property type="match status" value="1"/>
</dbReference>
<feature type="signal peptide" evidence="10">
    <location>
        <begin position="1"/>
        <end position="25"/>
    </location>
</feature>
<dbReference type="PRINTS" id="PR01210">
    <property type="entry name" value="GGTRANSPTASE"/>
</dbReference>
<dbReference type="Pfam" id="PF01019">
    <property type="entry name" value="G_glu_transpept"/>
    <property type="match status" value="1"/>
</dbReference>
<keyword evidence="4 9" id="KW-0808">Transferase</keyword>
<dbReference type="EC" id="3.4.19.13" evidence="9"/>
<comment type="catalytic activity">
    <reaction evidence="2 9">
        <text>glutathione + H2O = L-cysteinylglycine + L-glutamate</text>
        <dbReference type="Rhea" id="RHEA:28807"/>
        <dbReference type="ChEBI" id="CHEBI:15377"/>
        <dbReference type="ChEBI" id="CHEBI:29985"/>
        <dbReference type="ChEBI" id="CHEBI:57925"/>
        <dbReference type="ChEBI" id="CHEBI:61694"/>
        <dbReference type="EC" id="3.4.19.13"/>
    </reaction>
</comment>
<dbReference type="Proteomes" id="UP001521137">
    <property type="component" value="Unassembled WGS sequence"/>
</dbReference>
<dbReference type="InterPro" id="IPR043137">
    <property type="entry name" value="GGT_ssub_C"/>
</dbReference>
<comment type="caution">
    <text evidence="11">The sequence shown here is derived from an EMBL/GenBank/DDBJ whole genome shotgun (WGS) entry which is preliminary data.</text>
</comment>
<comment type="subunit">
    <text evidence="9">This enzyme consists of two polypeptide chains, which are synthesized in precursor form from a single polypeptide.</text>
</comment>
<dbReference type="InterPro" id="IPR029055">
    <property type="entry name" value="Ntn_hydrolases_N"/>
</dbReference>
<keyword evidence="5 9" id="KW-0378">Hydrolase</keyword>
<gene>
    <name evidence="11" type="primary">ggt</name>
    <name evidence="11" type="ORF">L0668_01490</name>
</gene>
<dbReference type="EC" id="2.3.2.2" evidence="9"/>
<dbReference type="Gene3D" id="3.60.20.40">
    <property type="match status" value="1"/>
</dbReference>
<evidence type="ECO:0000256" key="8">
    <source>
        <dbReference type="ARBA" id="ARBA00047417"/>
    </source>
</evidence>
<dbReference type="InterPro" id="IPR043138">
    <property type="entry name" value="GGT_lsub"/>
</dbReference>
<evidence type="ECO:0000256" key="3">
    <source>
        <dbReference type="ARBA" id="ARBA00009381"/>
    </source>
</evidence>
<evidence type="ECO:0000313" key="12">
    <source>
        <dbReference type="Proteomes" id="UP001521137"/>
    </source>
</evidence>
<comment type="catalytic activity">
    <reaction evidence="1 9">
        <text>an S-substituted glutathione + H2O = an S-substituted L-cysteinylglycine + L-glutamate</text>
        <dbReference type="Rhea" id="RHEA:59468"/>
        <dbReference type="ChEBI" id="CHEBI:15377"/>
        <dbReference type="ChEBI" id="CHEBI:29985"/>
        <dbReference type="ChEBI" id="CHEBI:90779"/>
        <dbReference type="ChEBI" id="CHEBI:143103"/>
        <dbReference type="EC" id="3.4.19.13"/>
    </reaction>
</comment>
<dbReference type="EMBL" id="JAKGAS010000001">
    <property type="protein sequence ID" value="MCF2946765.1"/>
    <property type="molecule type" value="Genomic_DNA"/>
</dbReference>
<dbReference type="InterPro" id="IPR051792">
    <property type="entry name" value="GGT_bact"/>
</dbReference>
<dbReference type="NCBIfam" id="TIGR00066">
    <property type="entry name" value="g_glut_trans"/>
    <property type="match status" value="1"/>
</dbReference>
<dbReference type="SUPFAM" id="SSF56235">
    <property type="entry name" value="N-terminal nucleophile aminohydrolases (Ntn hydrolases)"/>
    <property type="match status" value="1"/>
</dbReference>
<evidence type="ECO:0000256" key="6">
    <source>
        <dbReference type="ARBA" id="ARBA00023145"/>
    </source>
</evidence>
<dbReference type="RefSeq" id="WP_235310287.1">
    <property type="nucleotide sequence ID" value="NZ_JAKGAS010000001.1"/>
</dbReference>
<keyword evidence="7 9" id="KW-0012">Acyltransferase</keyword>
<comment type="catalytic activity">
    <reaction evidence="8 9">
        <text>an N-terminal (5-L-glutamyl)-[peptide] + an alpha-amino acid = 5-L-glutamyl amino acid + an N-terminal L-alpha-aminoacyl-[peptide]</text>
        <dbReference type="Rhea" id="RHEA:23904"/>
        <dbReference type="Rhea" id="RHEA-COMP:9780"/>
        <dbReference type="Rhea" id="RHEA-COMP:9795"/>
        <dbReference type="ChEBI" id="CHEBI:77644"/>
        <dbReference type="ChEBI" id="CHEBI:78597"/>
        <dbReference type="ChEBI" id="CHEBI:78599"/>
        <dbReference type="ChEBI" id="CHEBI:78608"/>
        <dbReference type="EC" id="2.3.2.2"/>
    </reaction>
</comment>
<evidence type="ECO:0000313" key="11">
    <source>
        <dbReference type="EMBL" id="MCF2946765.1"/>
    </source>
</evidence>
<evidence type="ECO:0000256" key="5">
    <source>
        <dbReference type="ARBA" id="ARBA00022801"/>
    </source>
</evidence>
<comment type="pathway">
    <text evidence="9">Sulfur metabolism; glutathione metabolism.</text>
</comment>
<sequence length="595" mass="65234">MKLCDLTLKKVFVWFSLSVVSLVFTGCSESSSIQSSLGQSSSIQSNETSVKQAVSSQKNIIQEKLTQAAVAMPDSFSADIAQNILQKGGNAVDAAIAAQFVLAVTLPEAGNIGGGGFMLIHKDQQNDFIDYREQAPLAAHRDMYLDENGDVIPYQSLIGVLSSGVPGTVAGMWLAHQKYGSLPWKELVQPAVDFAEHGFKVHPKLASSIKRHTERLAERGFEVNFADYFAQAQVDETFVQSELAETLKRIRDEGRDGFYKGTTAKIISDFMRKEKGLITEQDLLSYQAISRKPLKAKWREYELLSAPPPSSGGIAIIQWLKMYDLISNQAFNQEIKHNSVEYLHLLAEIGKRVFADRAEYLGDPDFVDVPVQALIADDYIKQRSVGIQLDKISETDSIKPGLKESEQTTHFSIVDKWGNAVSNTTTINLGYGSSVVVEGAGFLLNDEMDDFSAKPGVANVFGAVGGKANEIQAKKRMLSSMTPSMVLKDGEVNVVTGSPGGTTIISSVYLSILSALEFDMSAEETVNNPRFHHQLLPKDTIRHHPGLSQDVIQTLQTMGYKLSERRFGDMQVIINHNGKLDAASENSGRGKAIVF</sequence>
<dbReference type="PANTHER" id="PTHR43199:SF1">
    <property type="entry name" value="GLUTATHIONE HYDROLASE PROENZYME"/>
    <property type="match status" value="1"/>
</dbReference>
<dbReference type="InterPro" id="IPR055262">
    <property type="entry name" value="GGT_CS"/>
</dbReference>
<keyword evidence="6 9" id="KW-0865">Zymogen</keyword>
<reference evidence="11 12" key="1">
    <citation type="submission" date="2022-01" db="EMBL/GenBank/DDBJ databases">
        <title>Paraglaciecola sp. G1-23.</title>
        <authorList>
            <person name="Jin M.S."/>
            <person name="Han D.M."/>
            <person name="Kim H.M."/>
            <person name="Jeon C.O."/>
        </authorList>
    </citation>
    <scope>NUCLEOTIDE SEQUENCE [LARGE SCALE GENOMIC DNA]</scope>
    <source>
        <strain evidence="11 12">G1-23</strain>
    </source>
</reference>
<keyword evidence="12" id="KW-1185">Reference proteome</keyword>
<evidence type="ECO:0000256" key="10">
    <source>
        <dbReference type="SAM" id="SignalP"/>
    </source>
</evidence>
<keyword evidence="9" id="KW-0317">Glutathione biosynthesis</keyword>
<dbReference type="PROSITE" id="PS51257">
    <property type="entry name" value="PROKAR_LIPOPROTEIN"/>
    <property type="match status" value="1"/>
</dbReference>
<keyword evidence="10" id="KW-0732">Signal</keyword>
<organism evidence="11 12">
    <name type="scientific">Paraglaciecola algarum</name>
    <dbReference type="NCBI Taxonomy" id="3050085"/>
    <lineage>
        <taxon>Bacteria</taxon>
        <taxon>Pseudomonadati</taxon>
        <taxon>Pseudomonadota</taxon>
        <taxon>Gammaproteobacteria</taxon>
        <taxon>Alteromonadales</taxon>
        <taxon>Alteromonadaceae</taxon>
        <taxon>Paraglaciecola</taxon>
    </lineage>
</organism>
<dbReference type="PANTHER" id="PTHR43199">
    <property type="entry name" value="GLUTATHIONE HYDROLASE"/>
    <property type="match status" value="1"/>
</dbReference>
<dbReference type="PROSITE" id="PS00462">
    <property type="entry name" value="G_GLU_TRANSPEPTIDASE"/>
    <property type="match status" value="1"/>
</dbReference>
<dbReference type="GO" id="GO:0103068">
    <property type="term" value="F:leukotriene C4 gamma-glutamyl transferase activity"/>
    <property type="evidence" value="ECO:0007669"/>
    <property type="project" value="UniProtKB-EC"/>
</dbReference>
<dbReference type="InterPro" id="IPR000101">
    <property type="entry name" value="GGT_peptidase"/>
</dbReference>
<evidence type="ECO:0000256" key="7">
    <source>
        <dbReference type="ARBA" id="ARBA00023315"/>
    </source>
</evidence>
<evidence type="ECO:0000256" key="9">
    <source>
        <dbReference type="RuleBase" id="RU368036"/>
    </source>
</evidence>
<feature type="chain" id="PRO_5046938796" description="Glutathione hydrolase proenzyme" evidence="10">
    <location>
        <begin position="26"/>
        <end position="595"/>
    </location>
</feature>
<proteinExistence type="inferred from homology"/>
<comment type="similarity">
    <text evidence="3 9">Belongs to the gamma-glutamyltransferase family.</text>
</comment>
<protein>
    <recommendedName>
        <fullName evidence="9">Glutathione hydrolase proenzyme</fullName>
        <ecNumber evidence="9">2.3.2.2</ecNumber>
        <ecNumber evidence="9">3.4.19.13</ecNumber>
    </recommendedName>
    <component>
        <recommendedName>
            <fullName evidence="9">Glutathione hydrolase large chain</fullName>
        </recommendedName>
    </component>
    <component>
        <recommendedName>
            <fullName evidence="9">Glutathione hydrolase small chain</fullName>
        </recommendedName>
    </component>
</protein>
<comment type="PTM">
    <text evidence="9">Cleaved by autocatalysis into a large and a small subunit.</text>
</comment>
<accession>A0ABS9D1Z1</accession>
<evidence type="ECO:0000256" key="2">
    <source>
        <dbReference type="ARBA" id="ARBA00001089"/>
    </source>
</evidence>
<name>A0ABS9D1Z1_9ALTE</name>
<evidence type="ECO:0000256" key="1">
    <source>
        <dbReference type="ARBA" id="ARBA00001049"/>
    </source>
</evidence>